<comment type="caution">
    <text evidence="7">The sequence shown here is derived from an EMBL/GenBank/DDBJ whole genome shotgun (WGS) entry which is preliminary data.</text>
</comment>
<protein>
    <submittedName>
        <fullName evidence="7">Uncharacterized protein</fullName>
    </submittedName>
</protein>
<dbReference type="EMBL" id="UYJE01006064">
    <property type="protein sequence ID" value="VDI42657.1"/>
    <property type="molecule type" value="Genomic_DNA"/>
</dbReference>
<dbReference type="PANTHER" id="PTHR16135">
    <property type="entry name" value="REPRESSOR OF YIELD OF DENV PROTEIN"/>
    <property type="match status" value="1"/>
</dbReference>
<evidence type="ECO:0000256" key="5">
    <source>
        <dbReference type="ARBA" id="ARBA00022884"/>
    </source>
</evidence>
<name>A0A8B6F112_MYTGA</name>
<evidence type="ECO:0000313" key="8">
    <source>
        <dbReference type="Proteomes" id="UP000596742"/>
    </source>
</evidence>
<gene>
    <name evidence="7" type="ORF">MGAL_10B048587</name>
</gene>
<organism evidence="7 8">
    <name type="scientific">Mytilus galloprovincialis</name>
    <name type="common">Mediterranean mussel</name>
    <dbReference type="NCBI Taxonomy" id="29158"/>
    <lineage>
        <taxon>Eukaryota</taxon>
        <taxon>Metazoa</taxon>
        <taxon>Spiralia</taxon>
        <taxon>Lophotrochozoa</taxon>
        <taxon>Mollusca</taxon>
        <taxon>Bivalvia</taxon>
        <taxon>Autobranchia</taxon>
        <taxon>Pteriomorphia</taxon>
        <taxon>Mytilida</taxon>
        <taxon>Mytiloidea</taxon>
        <taxon>Mytilidae</taxon>
        <taxon>Mytilinae</taxon>
        <taxon>Mytilus</taxon>
    </lineage>
</organism>
<evidence type="ECO:0000256" key="4">
    <source>
        <dbReference type="ARBA" id="ARBA00022490"/>
    </source>
</evidence>
<dbReference type="AlphaFoldDB" id="A0A8B6F112"/>
<reference evidence="7" key="1">
    <citation type="submission" date="2018-11" db="EMBL/GenBank/DDBJ databases">
        <authorList>
            <person name="Alioto T."/>
            <person name="Alioto T."/>
        </authorList>
    </citation>
    <scope>NUCLEOTIDE SEQUENCE</scope>
</reference>
<keyword evidence="8" id="KW-1185">Reference proteome</keyword>
<dbReference type="GO" id="GO:0005634">
    <property type="term" value="C:nucleus"/>
    <property type="evidence" value="ECO:0007669"/>
    <property type="project" value="UniProtKB-SubCell"/>
</dbReference>
<evidence type="ECO:0000256" key="6">
    <source>
        <dbReference type="ARBA" id="ARBA00023242"/>
    </source>
</evidence>
<sequence length="247" mass="28575">MEDSELEIKRLQELFRGRFTFEEAQSLINHHHGDCQVAANFVLDEEPARVRDVIGTENQTWQVIANHQIWKDLIRQGTIIKQERQFACMTCDNVWWRKVPNRKLVSKCVRCNIRYEAVPTDYEWGRAEFHCQFCGNVFRGFGQMGVASSPCYRCSTACSPNAILPRRRLEGRRSRNVHSCFCRNCFNRADGPIVEETCVHPRSLHRRVVYASEQHLSTGSTVDTFLTQDDLASQVSDFEPTLSDIDE</sequence>
<dbReference type="Proteomes" id="UP000596742">
    <property type="component" value="Unassembled WGS sequence"/>
</dbReference>
<keyword evidence="4" id="KW-0963">Cytoplasm</keyword>
<keyword evidence="6" id="KW-0539">Nucleus</keyword>
<comment type="similarity">
    <text evidence="3">Belongs to the SHFL family.</text>
</comment>
<keyword evidence="5" id="KW-0694">RNA-binding</keyword>
<dbReference type="GO" id="GO:0036464">
    <property type="term" value="C:cytoplasmic ribonucleoprotein granule"/>
    <property type="evidence" value="ECO:0007669"/>
    <property type="project" value="UniProtKB-SubCell"/>
</dbReference>
<dbReference type="GO" id="GO:1990825">
    <property type="term" value="F:sequence-specific mRNA binding"/>
    <property type="evidence" value="ECO:0007669"/>
    <property type="project" value="TreeGrafter"/>
</dbReference>
<evidence type="ECO:0000256" key="3">
    <source>
        <dbReference type="ARBA" id="ARBA00005469"/>
    </source>
</evidence>
<dbReference type="OrthoDB" id="9423182at2759"/>
<proteinExistence type="inferred from homology"/>
<dbReference type="PANTHER" id="PTHR16135:SF2">
    <property type="entry name" value="SHIFTLESS ANTIVIRAL INHIBITOR OF RIBOSOMAL FRAMESHIFTING PROTEIN"/>
    <property type="match status" value="1"/>
</dbReference>
<dbReference type="GO" id="GO:0045087">
    <property type="term" value="P:innate immune response"/>
    <property type="evidence" value="ECO:0007669"/>
    <property type="project" value="TreeGrafter"/>
</dbReference>
<evidence type="ECO:0000256" key="1">
    <source>
        <dbReference type="ARBA" id="ARBA00004123"/>
    </source>
</evidence>
<dbReference type="InterPro" id="IPR026795">
    <property type="entry name" value="SHFL"/>
</dbReference>
<comment type="subcellular location">
    <subcellularLocation>
        <location evidence="2">Cytoplasm</location>
        <location evidence="2">Cytoplasmic ribonucleoprotein granule</location>
    </subcellularLocation>
    <subcellularLocation>
        <location evidence="1">Nucleus</location>
    </subcellularLocation>
</comment>
<evidence type="ECO:0000256" key="2">
    <source>
        <dbReference type="ARBA" id="ARBA00004331"/>
    </source>
</evidence>
<dbReference type="GO" id="GO:0075523">
    <property type="term" value="P:viral translational frameshifting"/>
    <property type="evidence" value="ECO:0007669"/>
    <property type="project" value="TreeGrafter"/>
</dbReference>
<dbReference type="GO" id="GO:0043022">
    <property type="term" value="F:ribosome binding"/>
    <property type="evidence" value="ECO:0007669"/>
    <property type="project" value="TreeGrafter"/>
</dbReference>
<dbReference type="Pfam" id="PF15135">
    <property type="entry name" value="UPF0515"/>
    <property type="match status" value="1"/>
</dbReference>
<accession>A0A8B6F112</accession>
<evidence type="ECO:0000313" key="7">
    <source>
        <dbReference type="EMBL" id="VDI42657.1"/>
    </source>
</evidence>